<sequence>MSGPWSDPGTIAADFGAIVDGGGGGDGTIAGMLEAMAGDFPPMGRGAGPPS</sequence>
<dbReference type="RefSeq" id="WP_197446675.1">
    <property type="nucleotide sequence ID" value="NZ_CP036426.1"/>
</dbReference>
<protein>
    <submittedName>
        <fullName evidence="1">Uncharacterized protein</fullName>
    </submittedName>
</protein>
<dbReference type="Proteomes" id="UP000317835">
    <property type="component" value="Chromosome"/>
</dbReference>
<organism evidence="1 2">
    <name type="scientific">Tautonia plasticadhaerens</name>
    <dbReference type="NCBI Taxonomy" id="2527974"/>
    <lineage>
        <taxon>Bacteria</taxon>
        <taxon>Pseudomonadati</taxon>
        <taxon>Planctomycetota</taxon>
        <taxon>Planctomycetia</taxon>
        <taxon>Isosphaerales</taxon>
        <taxon>Isosphaeraceae</taxon>
        <taxon>Tautonia</taxon>
    </lineage>
</organism>
<evidence type="ECO:0000313" key="2">
    <source>
        <dbReference type="Proteomes" id="UP000317835"/>
    </source>
</evidence>
<accession>A0A518GVX0</accession>
<proteinExistence type="predicted"/>
<gene>
    <name evidence="1" type="ORF">ElP_05830</name>
</gene>
<dbReference type="EMBL" id="CP036426">
    <property type="protein sequence ID" value="QDV32743.1"/>
    <property type="molecule type" value="Genomic_DNA"/>
</dbReference>
<dbReference type="KEGG" id="tpla:ElP_05830"/>
<evidence type="ECO:0000313" key="1">
    <source>
        <dbReference type="EMBL" id="QDV32743.1"/>
    </source>
</evidence>
<reference evidence="1 2" key="1">
    <citation type="submission" date="2019-02" db="EMBL/GenBank/DDBJ databases">
        <title>Deep-cultivation of Planctomycetes and their phenomic and genomic characterization uncovers novel biology.</title>
        <authorList>
            <person name="Wiegand S."/>
            <person name="Jogler M."/>
            <person name="Boedeker C."/>
            <person name="Pinto D."/>
            <person name="Vollmers J."/>
            <person name="Rivas-Marin E."/>
            <person name="Kohn T."/>
            <person name="Peeters S.H."/>
            <person name="Heuer A."/>
            <person name="Rast P."/>
            <person name="Oberbeckmann S."/>
            <person name="Bunk B."/>
            <person name="Jeske O."/>
            <person name="Meyerdierks A."/>
            <person name="Storesund J.E."/>
            <person name="Kallscheuer N."/>
            <person name="Luecker S."/>
            <person name="Lage O.M."/>
            <person name="Pohl T."/>
            <person name="Merkel B.J."/>
            <person name="Hornburger P."/>
            <person name="Mueller R.-W."/>
            <person name="Bruemmer F."/>
            <person name="Labrenz M."/>
            <person name="Spormann A.M."/>
            <person name="Op den Camp H."/>
            <person name="Overmann J."/>
            <person name="Amann R."/>
            <person name="Jetten M.S.M."/>
            <person name="Mascher T."/>
            <person name="Medema M.H."/>
            <person name="Devos D.P."/>
            <person name="Kaster A.-K."/>
            <person name="Ovreas L."/>
            <person name="Rohde M."/>
            <person name="Galperin M.Y."/>
            <person name="Jogler C."/>
        </authorList>
    </citation>
    <scope>NUCLEOTIDE SEQUENCE [LARGE SCALE GENOMIC DNA]</scope>
    <source>
        <strain evidence="1 2">ElP</strain>
    </source>
</reference>
<dbReference type="AlphaFoldDB" id="A0A518GVX0"/>
<keyword evidence="2" id="KW-1185">Reference proteome</keyword>
<name>A0A518GVX0_9BACT</name>